<dbReference type="Pfam" id="PF01654">
    <property type="entry name" value="Cyt_bd_oxida_I"/>
    <property type="match status" value="1"/>
</dbReference>
<dbReference type="GO" id="GO:0019646">
    <property type="term" value="P:aerobic electron transport chain"/>
    <property type="evidence" value="ECO:0007669"/>
    <property type="project" value="InterPro"/>
</dbReference>
<protein>
    <submittedName>
        <fullName evidence="15">Cytochrome bd-I ubiquinol oxidase subunit CydA</fullName>
    </submittedName>
</protein>
<feature type="transmembrane region" description="Helical" evidence="13">
    <location>
        <begin position="221"/>
        <end position="239"/>
    </location>
</feature>
<reference evidence="15" key="1">
    <citation type="submission" date="2020-05" db="EMBL/GenBank/DDBJ databases">
        <title>Identification of trans-AT polyketide cluster in two marine bacteria, producers of a novel glutaramide-containing polyketide sesbanimide D and analogs.</title>
        <authorList>
            <person name="Kacar D."/>
            <person name="Rodriguez P."/>
            <person name="Canedo L."/>
            <person name="Gonzalez E."/>
            <person name="Galan B."/>
            <person name="De La Calle F."/>
            <person name="Garcia J.L."/>
        </authorList>
    </citation>
    <scope>NUCLEOTIDE SEQUENCE</scope>
    <source>
        <strain evidence="15">PHM038</strain>
    </source>
</reference>
<feature type="transmembrane region" description="Helical" evidence="13">
    <location>
        <begin position="394"/>
        <end position="419"/>
    </location>
</feature>
<evidence type="ECO:0000256" key="10">
    <source>
        <dbReference type="ARBA" id="ARBA00022989"/>
    </source>
</evidence>
<evidence type="ECO:0000256" key="2">
    <source>
        <dbReference type="ARBA" id="ARBA00009819"/>
    </source>
</evidence>
<dbReference type="GO" id="GO:0016682">
    <property type="term" value="F:oxidoreductase activity, acting on diphenols and related substances as donors, oxygen as acceptor"/>
    <property type="evidence" value="ECO:0007669"/>
    <property type="project" value="TreeGrafter"/>
</dbReference>
<keyword evidence="11 13" id="KW-0408">Iron</keyword>
<proteinExistence type="inferred from homology"/>
<feature type="transmembrane region" description="Helical" evidence="13">
    <location>
        <begin position="474"/>
        <end position="498"/>
    </location>
</feature>
<feature type="transmembrane region" description="Helical" evidence="13">
    <location>
        <begin position="431"/>
        <end position="454"/>
    </location>
</feature>
<evidence type="ECO:0000256" key="7">
    <source>
        <dbReference type="ARBA" id="ARBA00022692"/>
    </source>
</evidence>
<evidence type="ECO:0000256" key="12">
    <source>
        <dbReference type="ARBA" id="ARBA00023136"/>
    </source>
</evidence>
<feature type="transmembrane region" description="Helical" evidence="13">
    <location>
        <begin position="185"/>
        <end position="209"/>
    </location>
</feature>
<dbReference type="PANTHER" id="PTHR30365">
    <property type="entry name" value="CYTOCHROME D UBIQUINOL OXIDASE"/>
    <property type="match status" value="1"/>
</dbReference>
<dbReference type="InterPro" id="IPR002585">
    <property type="entry name" value="Cyt-d_ubiquinol_oxidase_su_1"/>
</dbReference>
<dbReference type="PANTHER" id="PTHR30365:SF0">
    <property type="entry name" value="CYTOCHROME BD-I UBIQUINOL OXIDASE SUBUNIT 1"/>
    <property type="match status" value="1"/>
</dbReference>
<feature type="transmembrane region" description="Helical" evidence="13">
    <location>
        <begin position="55"/>
        <end position="73"/>
    </location>
</feature>
<keyword evidence="8 13" id="KW-0479">Metal-binding</keyword>
<keyword evidence="4 13" id="KW-1003">Cell membrane</keyword>
<evidence type="ECO:0000256" key="13">
    <source>
        <dbReference type="PIRNR" id="PIRNR006446"/>
    </source>
</evidence>
<accession>A0A926NX92</accession>
<feature type="region of interest" description="Disordered" evidence="14">
    <location>
        <begin position="512"/>
        <end position="533"/>
    </location>
</feature>
<keyword evidence="7 13" id="KW-0812">Transmembrane</keyword>
<feature type="transmembrane region" description="Helical" evidence="13">
    <location>
        <begin position="20"/>
        <end position="43"/>
    </location>
</feature>
<evidence type="ECO:0000256" key="3">
    <source>
        <dbReference type="ARBA" id="ARBA00022448"/>
    </source>
</evidence>
<keyword evidence="5" id="KW-0997">Cell inner membrane</keyword>
<evidence type="ECO:0000256" key="8">
    <source>
        <dbReference type="ARBA" id="ARBA00022723"/>
    </source>
</evidence>
<comment type="caution">
    <text evidence="15">The sequence shown here is derived from an EMBL/GenBank/DDBJ whole genome shotgun (WGS) entry which is preliminary data.</text>
</comment>
<evidence type="ECO:0000256" key="5">
    <source>
        <dbReference type="ARBA" id="ARBA00022519"/>
    </source>
</evidence>
<feature type="transmembrane region" description="Helical" evidence="13">
    <location>
        <begin position="93"/>
        <end position="117"/>
    </location>
</feature>
<evidence type="ECO:0000313" key="16">
    <source>
        <dbReference type="Proteomes" id="UP000598467"/>
    </source>
</evidence>
<dbReference type="EMBL" id="JABFCZ010000003">
    <property type="protein sequence ID" value="MBD1545330.1"/>
    <property type="molecule type" value="Genomic_DNA"/>
</dbReference>
<dbReference type="GO" id="GO:0009055">
    <property type="term" value="F:electron transfer activity"/>
    <property type="evidence" value="ECO:0007669"/>
    <property type="project" value="UniProtKB-UniRule"/>
</dbReference>
<evidence type="ECO:0000256" key="11">
    <source>
        <dbReference type="ARBA" id="ARBA00023004"/>
    </source>
</evidence>
<organism evidence="15 16">
    <name type="scientific">Roseibium aggregatum</name>
    <dbReference type="NCBI Taxonomy" id="187304"/>
    <lineage>
        <taxon>Bacteria</taxon>
        <taxon>Pseudomonadati</taxon>
        <taxon>Pseudomonadota</taxon>
        <taxon>Alphaproteobacteria</taxon>
        <taxon>Hyphomicrobiales</taxon>
        <taxon>Stappiaceae</taxon>
        <taxon>Roseibium</taxon>
    </lineage>
</organism>
<dbReference type="PIRSF" id="PIRSF006446">
    <property type="entry name" value="Cyt_quinol_oxidase_1"/>
    <property type="match status" value="1"/>
</dbReference>
<keyword evidence="3 13" id="KW-0813">Transport</keyword>
<evidence type="ECO:0000256" key="14">
    <source>
        <dbReference type="SAM" id="MobiDB-lite"/>
    </source>
</evidence>
<gene>
    <name evidence="15" type="ORF">HK439_03580</name>
</gene>
<keyword evidence="12 13" id="KW-0472">Membrane</keyword>
<comment type="subcellular location">
    <subcellularLocation>
        <location evidence="1">Cell inner membrane</location>
        <topology evidence="1">Multi-pass membrane protein</topology>
    </subcellularLocation>
</comment>
<dbReference type="GO" id="GO:0005886">
    <property type="term" value="C:plasma membrane"/>
    <property type="evidence" value="ECO:0007669"/>
    <property type="project" value="UniProtKB-SubCell"/>
</dbReference>
<dbReference type="GO" id="GO:0070069">
    <property type="term" value="C:cytochrome complex"/>
    <property type="evidence" value="ECO:0007669"/>
    <property type="project" value="UniProtKB-UniRule"/>
</dbReference>
<keyword evidence="6 13" id="KW-0349">Heme</keyword>
<dbReference type="RefSeq" id="WP_190289992.1">
    <property type="nucleotide sequence ID" value="NZ_JABFCZ010000003.1"/>
</dbReference>
<feature type="transmembrane region" description="Helical" evidence="13">
    <location>
        <begin position="129"/>
        <end position="152"/>
    </location>
</feature>
<evidence type="ECO:0000313" key="15">
    <source>
        <dbReference type="EMBL" id="MBD1545330.1"/>
    </source>
</evidence>
<dbReference type="Proteomes" id="UP000598467">
    <property type="component" value="Unassembled WGS sequence"/>
</dbReference>
<comment type="similarity">
    <text evidence="2 13">Belongs to the cytochrome ubiquinol oxidase subunit 1 family.</text>
</comment>
<dbReference type="AlphaFoldDB" id="A0A926NX92"/>
<evidence type="ECO:0000256" key="6">
    <source>
        <dbReference type="ARBA" id="ARBA00022617"/>
    </source>
</evidence>
<name>A0A926NX92_9HYPH</name>
<sequence>MELDIVSLSRLQFAMTALYHFLFVPLTIGLSILLATMETVYVMTGREVWKRMVKFWGTLFGINFVLGVATGLTMEFQFGMNWSYYSQYVGDVFGAPLAIEGLMAFFLEATFVGLFFFGWDKLSKRQHLAATWAVAMGTNLSALWILIANGWMQHPVGSEFNPQTMRMEVTSFYEVLFNPVAQAKFVHTVSAGYVTASLFIVGISAWYLLKGRHIEIARRSIAVAAAFGFASALSVVVLGDESGYEANLNQKMKLATIEAMWETEPAPASFNLIAIPDMEARDNSFAIEVPYVMGLIATRSLTKEIPGIKELVERSKDRIRQGVIAWEALQKIRAADDAGQTVDEAVRNDFVINQHNLGYAYLLMPFAKDLTKATNEEIDAAAWSAVPNIWPMFYGFRIMVACGFFFILLTGVFFFLASTGKVEGLRFKGRWLLHVAVLSIPLPWIACEMGWFVAEYGRQPWIIEGMLPTHAAVSSLSVTEVLLTLAGFVALYSTLLVIEVSLMLKYIRKGPDDGGEPEAMPARTGGMSSIAAE</sequence>
<evidence type="ECO:0000256" key="9">
    <source>
        <dbReference type="ARBA" id="ARBA00022982"/>
    </source>
</evidence>
<dbReference type="GO" id="GO:0046872">
    <property type="term" value="F:metal ion binding"/>
    <property type="evidence" value="ECO:0007669"/>
    <property type="project" value="UniProtKB-UniRule"/>
</dbReference>
<evidence type="ECO:0000256" key="1">
    <source>
        <dbReference type="ARBA" id="ARBA00004429"/>
    </source>
</evidence>
<keyword evidence="9 13" id="KW-0249">Electron transport</keyword>
<dbReference type="GO" id="GO:0020037">
    <property type="term" value="F:heme binding"/>
    <property type="evidence" value="ECO:0007669"/>
    <property type="project" value="TreeGrafter"/>
</dbReference>
<evidence type="ECO:0000256" key="4">
    <source>
        <dbReference type="ARBA" id="ARBA00022475"/>
    </source>
</evidence>
<keyword evidence="10 13" id="KW-1133">Transmembrane helix</keyword>